<evidence type="ECO:0000313" key="3">
    <source>
        <dbReference type="Proteomes" id="UP000033115"/>
    </source>
</evidence>
<dbReference type="AlphaFoldDB" id="A0A0E3M735"/>
<protein>
    <submittedName>
        <fullName evidence="2">Uncharacterized protein</fullName>
    </submittedName>
</protein>
<feature type="transmembrane region" description="Helical" evidence="1">
    <location>
        <begin position="44"/>
        <end position="62"/>
    </location>
</feature>
<sequence length="64" mass="7474">MVSLNFLNEEAIDKNEELTKIINNPEKHYNIEEKQTKDDNSDFSILYIVFSALPMIILLILFSL</sequence>
<keyword evidence="1" id="KW-0472">Membrane</keyword>
<name>A0A0E3M735_CLOSL</name>
<dbReference type="Proteomes" id="UP000033115">
    <property type="component" value="Chromosome"/>
</dbReference>
<dbReference type="KEGG" id="csq:CSCA_1219"/>
<keyword evidence="3" id="KW-1185">Reference proteome</keyword>
<dbReference type="EMBL" id="CP009933">
    <property type="protein sequence ID" value="AKA68344.1"/>
    <property type="molecule type" value="Genomic_DNA"/>
</dbReference>
<dbReference type="RefSeq" id="WP_029163773.1">
    <property type="nucleotide sequence ID" value="NZ_CP009933.1"/>
</dbReference>
<dbReference type="HOGENOM" id="CLU_2859870_0_0_9"/>
<evidence type="ECO:0000313" key="2">
    <source>
        <dbReference type="EMBL" id="AKA68344.1"/>
    </source>
</evidence>
<keyword evidence="1" id="KW-0812">Transmembrane</keyword>
<reference evidence="2 3" key="1">
    <citation type="journal article" date="2015" name="J. Biotechnol.">
        <title>Complete genome sequence of a malodorant-producing acetogen, Clostridium scatologenes ATCC 25775(T).</title>
        <authorList>
            <person name="Zhu Z."/>
            <person name="Guo T."/>
            <person name="Zheng H."/>
            <person name="Song T."/>
            <person name="Ouyang P."/>
            <person name="Xie J."/>
        </authorList>
    </citation>
    <scope>NUCLEOTIDE SEQUENCE [LARGE SCALE GENOMIC DNA]</scope>
    <source>
        <strain evidence="2 3">ATCC 25775</strain>
    </source>
</reference>
<keyword evidence="1" id="KW-1133">Transmembrane helix</keyword>
<gene>
    <name evidence="2" type="ORF">CSCA_1219</name>
</gene>
<organism evidence="2 3">
    <name type="scientific">Clostridium scatologenes</name>
    <dbReference type="NCBI Taxonomy" id="1548"/>
    <lineage>
        <taxon>Bacteria</taxon>
        <taxon>Bacillati</taxon>
        <taxon>Bacillota</taxon>
        <taxon>Clostridia</taxon>
        <taxon>Eubacteriales</taxon>
        <taxon>Clostridiaceae</taxon>
        <taxon>Clostridium</taxon>
    </lineage>
</organism>
<proteinExistence type="predicted"/>
<evidence type="ECO:0000256" key="1">
    <source>
        <dbReference type="SAM" id="Phobius"/>
    </source>
</evidence>
<accession>A0A0E3M735</accession>